<evidence type="ECO:0000256" key="6">
    <source>
        <dbReference type="ARBA" id="ARBA00020653"/>
    </source>
</evidence>
<keyword evidence="12 15" id="KW-0456">Lyase</keyword>
<keyword evidence="11 15" id="KW-0057">Aromatic amino acid biosynthesis</keyword>
<dbReference type="RefSeq" id="WP_008413231.1">
    <property type="nucleotide sequence ID" value="NZ_CAOS01000014.1"/>
</dbReference>
<reference evidence="18 19" key="1">
    <citation type="journal article" date="2013" name="Genome Announc.">
        <title>Genome Sequence of the Sulfate-Reducing Bacterium Desulfotomaculum hydrothermale Lam5(T).</title>
        <authorList>
            <person name="Amin O."/>
            <person name="Fardeau M.L."/>
            <person name="Valette O."/>
            <person name="Hirschler-Rea A."/>
            <person name="Barbe V."/>
            <person name="Medigue C."/>
            <person name="Vacherie B."/>
            <person name="Ollivier B."/>
            <person name="Bertin P.N."/>
            <person name="Dolla A."/>
        </authorList>
    </citation>
    <scope>NUCLEOTIDE SEQUENCE [LARGE SCALE GENOMIC DNA]</scope>
    <source>
        <strain evidence="19">Lam5 / DSM 18033</strain>
    </source>
</reference>
<dbReference type="Pfam" id="PF00425">
    <property type="entry name" value="Chorismate_bind"/>
    <property type="match status" value="1"/>
</dbReference>
<evidence type="ECO:0000256" key="12">
    <source>
        <dbReference type="ARBA" id="ARBA00023239"/>
    </source>
</evidence>
<comment type="caution">
    <text evidence="18">The sequence shown here is derived from an EMBL/GenBank/DDBJ whole genome shotgun (WGS) entry which is preliminary data.</text>
</comment>
<evidence type="ECO:0000256" key="1">
    <source>
        <dbReference type="ARBA" id="ARBA00001946"/>
    </source>
</evidence>
<proteinExistence type="inferred from homology"/>
<evidence type="ECO:0000313" key="19">
    <source>
        <dbReference type="Proteomes" id="UP000009315"/>
    </source>
</evidence>
<dbReference type="UniPathway" id="UPA00035">
    <property type="reaction ID" value="UER00040"/>
</dbReference>
<dbReference type="SUPFAM" id="SSF56322">
    <property type="entry name" value="ADC synthase"/>
    <property type="match status" value="1"/>
</dbReference>
<evidence type="ECO:0000256" key="10">
    <source>
        <dbReference type="ARBA" id="ARBA00022842"/>
    </source>
</evidence>
<keyword evidence="19" id="KW-1185">Reference proteome</keyword>
<keyword evidence="8 15" id="KW-0479">Metal-binding</keyword>
<dbReference type="OrthoDB" id="9803598at2"/>
<dbReference type="eggNOG" id="COG0147">
    <property type="taxonomic scope" value="Bacteria"/>
</dbReference>
<sequence length="507" mass="55094">MYYPALAEYCKLAETYNLVPVYREYPADTETPVSVYHKLSPAPPCFLLESVAGGTTQARYSFIGMACFLNFRYSAGAEYWGAEGRARLPGDPLAALRELVSRYQTPALPNLPPFISGGVGYFGYDLVRFFESLPPSKQNDPALPLCRLMFPGVVLAFDHLRRTLLVVANLPVTGRPADTYQAAVAKIDRVAKQIFASGQSPVSCPLRGAPAYSQSLLDRYLAEGAVFGRSRFEAAVSRALDYIRAGEIFQVVLSQRFDLPFDGNPFDFYRWLRLLNPSPYHFYLNFGALTVVGCSPEMLVRVTGPKVTTHPIAGTRPRGSHAAEDDRLAAELLADEKERAEHLMLVDLGRNDLGRVCRPGTVQVPSFMQVERYSHVMHLVSEVTGLLEAGRTGLDALAACFPAGTVSGAPKIRAMEIIDELEPVSRGLYAGAVGYLDFAGQLDTAITIRTAVLHGGKAYLQAGAGIVADSQPAREYQECLHKARAMAAALLAATAGERGYGLAGGNR</sequence>
<keyword evidence="10 15" id="KW-0460">Magnesium</keyword>
<evidence type="ECO:0000256" key="4">
    <source>
        <dbReference type="ARBA" id="ARBA00011575"/>
    </source>
</evidence>
<dbReference type="InterPro" id="IPR005256">
    <property type="entry name" value="Anth_synth_I_PabB"/>
</dbReference>
<evidence type="ECO:0000313" key="18">
    <source>
        <dbReference type="EMBL" id="CCO09286.1"/>
    </source>
</evidence>
<comment type="similarity">
    <text evidence="3 15">Belongs to the anthranilate synthase component I family.</text>
</comment>
<evidence type="ECO:0000256" key="5">
    <source>
        <dbReference type="ARBA" id="ARBA00012266"/>
    </source>
</evidence>
<accession>K8ELA6</accession>
<dbReference type="PRINTS" id="PR00095">
    <property type="entry name" value="ANTSNTHASEI"/>
</dbReference>
<name>K8ELA6_9FIRM</name>
<dbReference type="Gene3D" id="3.60.120.10">
    <property type="entry name" value="Anthranilate synthase"/>
    <property type="match status" value="1"/>
</dbReference>
<dbReference type="STRING" id="1121428.DESHY_70072"/>
<evidence type="ECO:0000256" key="9">
    <source>
        <dbReference type="ARBA" id="ARBA00022822"/>
    </source>
</evidence>
<comment type="catalytic activity">
    <reaction evidence="14 15">
        <text>chorismate + L-glutamine = anthranilate + pyruvate + L-glutamate + H(+)</text>
        <dbReference type="Rhea" id="RHEA:21732"/>
        <dbReference type="ChEBI" id="CHEBI:15361"/>
        <dbReference type="ChEBI" id="CHEBI:15378"/>
        <dbReference type="ChEBI" id="CHEBI:16567"/>
        <dbReference type="ChEBI" id="CHEBI:29748"/>
        <dbReference type="ChEBI" id="CHEBI:29985"/>
        <dbReference type="ChEBI" id="CHEBI:58359"/>
        <dbReference type="EC" id="4.1.3.27"/>
    </reaction>
</comment>
<gene>
    <name evidence="15 18" type="primary">trpE</name>
    <name evidence="18" type="ORF">DESHY_70072</name>
</gene>
<evidence type="ECO:0000256" key="2">
    <source>
        <dbReference type="ARBA" id="ARBA00004873"/>
    </source>
</evidence>
<dbReference type="InterPro" id="IPR019999">
    <property type="entry name" value="Anth_synth_I-like"/>
</dbReference>
<organism evidence="18 19">
    <name type="scientific">Desulforamulus hydrothermalis Lam5 = DSM 18033</name>
    <dbReference type="NCBI Taxonomy" id="1121428"/>
    <lineage>
        <taxon>Bacteria</taxon>
        <taxon>Bacillati</taxon>
        <taxon>Bacillota</taxon>
        <taxon>Clostridia</taxon>
        <taxon>Eubacteriales</taxon>
        <taxon>Peptococcaceae</taxon>
        <taxon>Desulforamulus</taxon>
    </lineage>
</organism>
<keyword evidence="7 15" id="KW-0028">Amino-acid biosynthesis</keyword>
<dbReference type="GO" id="GO:0004049">
    <property type="term" value="F:anthranilate synthase activity"/>
    <property type="evidence" value="ECO:0007669"/>
    <property type="project" value="UniProtKB-EC"/>
</dbReference>
<evidence type="ECO:0000259" key="17">
    <source>
        <dbReference type="Pfam" id="PF04715"/>
    </source>
</evidence>
<evidence type="ECO:0000259" key="16">
    <source>
        <dbReference type="Pfam" id="PF00425"/>
    </source>
</evidence>
<dbReference type="NCBIfam" id="TIGR00564">
    <property type="entry name" value="trpE_most"/>
    <property type="match status" value="1"/>
</dbReference>
<evidence type="ECO:0000256" key="8">
    <source>
        <dbReference type="ARBA" id="ARBA00022723"/>
    </source>
</evidence>
<keyword evidence="9 15" id="KW-0822">Tryptophan biosynthesis</keyword>
<evidence type="ECO:0000256" key="7">
    <source>
        <dbReference type="ARBA" id="ARBA00022605"/>
    </source>
</evidence>
<protein>
    <recommendedName>
        <fullName evidence="6 15">Anthranilate synthase component 1</fullName>
        <ecNumber evidence="5 15">4.1.3.27</ecNumber>
    </recommendedName>
</protein>
<dbReference type="InterPro" id="IPR006805">
    <property type="entry name" value="Anth_synth_I_N"/>
</dbReference>
<feature type="domain" description="Anthranilate synthase component I N-terminal" evidence="17">
    <location>
        <begin position="28"/>
        <end position="165"/>
    </location>
</feature>
<dbReference type="GO" id="GO:0046872">
    <property type="term" value="F:metal ion binding"/>
    <property type="evidence" value="ECO:0007669"/>
    <property type="project" value="UniProtKB-KW"/>
</dbReference>
<comment type="function">
    <text evidence="13 15">Part of a heterotetrameric complex that catalyzes the two-step biosynthesis of anthranilate, an intermediate in the biosynthesis of L-tryptophan. In the first step, the glutamine-binding beta subunit (TrpG) of anthranilate synthase (AS) provides the glutamine amidotransferase activity which generates ammonia as a substrate that, along with chorismate, is used in the second step, catalyzed by the large alpha subunit of AS (TrpE) to produce anthranilate. In the absence of TrpG, TrpE can synthesize anthranilate directly from chorismate and high concentrations of ammonia.</text>
</comment>
<dbReference type="GO" id="GO:0000162">
    <property type="term" value="P:L-tryptophan biosynthetic process"/>
    <property type="evidence" value="ECO:0007669"/>
    <property type="project" value="UniProtKB-UniPathway"/>
</dbReference>
<evidence type="ECO:0000256" key="15">
    <source>
        <dbReference type="RuleBase" id="RU364045"/>
    </source>
</evidence>
<comment type="pathway">
    <text evidence="2 15">Amino-acid biosynthesis; L-tryptophan biosynthesis; L-tryptophan from chorismate: step 1/5.</text>
</comment>
<dbReference type="PANTHER" id="PTHR11236:SF48">
    <property type="entry name" value="ISOCHORISMATE SYNTHASE MENF"/>
    <property type="match status" value="1"/>
</dbReference>
<dbReference type="EMBL" id="CAOS01000014">
    <property type="protein sequence ID" value="CCO09286.1"/>
    <property type="molecule type" value="Genomic_DNA"/>
</dbReference>
<evidence type="ECO:0000256" key="11">
    <source>
        <dbReference type="ARBA" id="ARBA00023141"/>
    </source>
</evidence>
<dbReference type="PANTHER" id="PTHR11236">
    <property type="entry name" value="AMINOBENZOATE/ANTHRANILATE SYNTHASE"/>
    <property type="match status" value="1"/>
</dbReference>
<dbReference type="Pfam" id="PF04715">
    <property type="entry name" value="Anth_synt_I_N"/>
    <property type="match status" value="1"/>
</dbReference>
<dbReference type="InterPro" id="IPR015890">
    <property type="entry name" value="Chorismate_C"/>
</dbReference>
<dbReference type="Proteomes" id="UP000009315">
    <property type="component" value="Unassembled WGS sequence"/>
</dbReference>
<comment type="subunit">
    <text evidence="4 15">Heterotetramer consisting of two non-identical subunits: a beta subunit (TrpG) and a large alpha subunit (TrpE).</text>
</comment>
<comment type="cofactor">
    <cofactor evidence="1 15">
        <name>Mg(2+)</name>
        <dbReference type="ChEBI" id="CHEBI:18420"/>
    </cofactor>
</comment>
<evidence type="ECO:0000256" key="13">
    <source>
        <dbReference type="ARBA" id="ARBA00025634"/>
    </source>
</evidence>
<dbReference type="AlphaFoldDB" id="K8ELA6"/>
<evidence type="ECO:0000256" key="3">
    <source>
        <dbReference type="ARBA" id="ARBA00009562"/>
    </source>
</evidence>
<evidence type="ECO:0000256" key="14">
    <source>
        <dbReference type="ARBA" id="ARBA00047683"/>
    </source>
</evidence>
<feature type="domain" description="Chorismate-utilising enzyme C-terminal" evidence="16">
    <location>
        <begin position="230"/>
        <end position="482"/>
    </location>
</feature>
<dbReference type="InterPro" id="IPR005801">
    <property type="entry name" value="ADC_synthase"/>
</dbReference>
<dbReference type="EC" id="4.1.3.27" evidence="5 15"/>